<feature type="region of interest" description="Disordered" evidence="4">
    <location>
        <begin position="663"/>
        <end position="703"/>
    </location>
</feature>
<keyword evidence="1" id="KW-0677">Repeat</keyword>
<feature type="repeat" description="WD" evidence="2">
    <location>
        <begin position="1119"/>
        <end position="1158"/>
    </location>
</feature>
<dbReference type="AlphaFoldDB" id="A0A8T2JW86"/>
<dbReference type="Pfam" id="PF00400">
    <property type="entry name" value="WD40"/>
    <property type="match status" value="5"/>
</dbReference>
<evidence type="ECO:0000259" key="5">
    <source>
        <dbReference type="PROSITE" id="PS00028"/>
    </source>
</evidence>
<feature type="region of interest" description="Disordered" evidence="4">
    <location>
        <begin position="787"/>
        <end position="812"/>
    </location>
</feature>
<feature type="region of interest" description="Disordered" evidence="4">
    <location>
        <begin position="830"/>
        <end position="861"/>
    </location>
</feature>
<feature type="region of interest" description="Disordered" evidence="4">
    <location>
        <begin position="890"/>
        <end position="911"/>
    </location>
</feature>
<keyword evidence="7" id="KW-1185">Reference proteome</keyword>
<dbReference type="SMART" id="SM00320">
    <property type="entry name" value="WD40"/>
    <property type="match status" value="6"/>
</dbReference>
<dbReference type="SUPFAM" id="SSF50978">
    <property type="entry name" value="WD40 repeat-like"/>
    <property type="match status" value="1"/>
</dbReference>
<name>A0A8T2JW86_9PIPI</name>
<dbReference type="PROSITE" id="PS50082">
    <property type="entry name" value="WD_REPEATS_2"/>
    <property type="match status" value="2"/>
</dbReference>
<accession>A0A8T2JW86</accession>
<dbReference type="GO" id="GO:0017124">
    <property type="term" value="F:SH3 domain binding"/>
    <property type="evidence" value="ECO:0007669"/>
    <property type="project" value="TreeGrafter"/>
</dbReference>
<dbReference type="SUPFAM" id="SSF57667">
    <property type="entry name" value="beta-beta-alpha zinc fingers"/>
    <property type="match status" value="1"/>
</dbReference>
<dbReference type="PANTHER" id="PTHR14435">
    <property type="entry name" value="ZINC FINGER PROTEIN 106"/>
    <property type="match status" value="1"/>
</dbReference>
<dbReference type="FunFam" id="2.130.10.10:FF:000114">
    <property type="entry name" value="zinc finger protein 106 isoform X1"/>
    <property type="match status" value="1"/>
</dbReference>
<feature type="coiled-coil region" evidence="3">
    <location>
        <begin position="43"/>
        <end position="70"/>
    </location>
</feature>
<feature type="region of interest" description="Disordered" evidence="4">
    <location>
        <begin position="346"/>
        <end position="380"/>
    </location>
</feature>
<dbReference type="InterPro" id="IPR013087">
    <property type="entry name" value="Znf_C2H2_type"/>
</dbReference>
<organism evidence="6 7">
    <name type="scientific">Hymenochirus boettgeri</name>
    <name type="common">Congo dwarf clawed frog</name>
    <dbReference type="NCBI Taxonomy" id="247094"/>
    <lineage>
        <taxon>Eukaryota</taxon>
        <taxon>Metazoa</taxon>
        <taxon>Chordata</taxon>
        <taxon>Craniata</taxon>
        <taxon>Vertebrata</taxon>
        <taxon>Euteleostomi</taxon>
        <taxon>Amphibia</taxon>
        <taxon>Batrachia</taxon>
        <taxon>Anura</taxon>
        <taxon>Pipoidea</taxon>
        <taxon>Pipidae</taxon>
        <taxon>Pipinae</taxon>
        <taxon>Hymenochirus</taxon>
    </lineage>
</organism>
<evidence type="ECO:0000313" key="6">
    <source>
        <dbReference type="EMBL" id="KAG8449515.1"/>
    </source>
</evidence>
<dbReference type="Gene3D" id="3.30.160.60">
    <property type="entry name" value="Classic Zinc Finger"/>
    <property type="match status" value="1"/>
</dbReference>
<keyword evidence="3" id="KW-0175">Coiled coil</keyword>
<comment type="caution">
    <text evidence="6">The sequence shown here is derived from an EMBL/GenBank/DDBJ whole genome shotgun (WGS) entry which is preliminary data.</text>
</comment>
<dbReference type="InterPro" id="IPR015943">
    <property type="entry name" value="WD40/YVTN_repeat-like_dom_sf"/>
</dbReference>
<dbReference type="PROSITE" id="PS00028">
    <property type="entry name" value="ZINC_FINGER_C2H2_1"/>
    <property type="match status" value="1"/>
</dbReference>
<dbReference type="InterPro" id="IPR001680">
    <property type="entry name" value="WD40_rpt"/>
</dbReference>
<dbReference type="CDD" id="cd00200">
    <property type="entry name" value="WD40"/>
    <property type="match status" value="1"/>
</dbReference>
<feature type="region of interest" description="Disordered" evidence="4">
    <location>
        <begin position="613"/>
        <end position="633"/>
    </location>
</feature>
<gene>
    <name evidence="6" type="ORF">GDO86_016238</name>
</gene>
<sequence length="1266" mass="140518">MPVGKIECPPSASFPRDCSHECRVCKVTVVGLSTYAKHISSQLHKDNVEAQDKEEEKEEAEEEYFDKELIELINQRKEQSSLENGEHSLNLSDKAEKEDSCLTTNVLSETTKESTKIGETSLDSIFTKPNPNTSFALESECFSLEYNIESPNQLENEDYKTTHQCQDIHEVETTQNTASNLTGSRLPELSKLGLPAAFQRDLTRHIGSRSKTATHLPEPNLNNARRIRNLSGHRKNETEKDSGLKPTLKQILNASRRNINWEQVMQHVTKKKQELVKGLPRFGIEMVAQVQSEQEGLDFDVDTELSVKRFSWEGVCARKRSLSESSVTVEKLSVYDIFNGHESNSCRQSVPGTPVELGGNSCSTLMHQPKQESEDVASSSISRFTALSGLPSTSQSQNVDPSDCPCTLQNACEDVYHCPSSVSPRVDAGTDSCTSGTEMNDGQGNGKKRRATGDASCPEIPSLERKTKRRKIRGIKERSQVDQLLSISLREEELNNSLLNVDENLQKARASLQAAYVEVQRLLVFKQQITMEMSKMRTHRIHILQGLQGTYEPENNMDEEANHRPQTPVVPRESLFPFLIETTPCISNQDTLTPVQSCTPTALQTLQLPTPDSSVRIKQEPASPEGEISSEHSGEINHNAHGYPVITATMSLASVTHKFSLKSSKTPSISEIQSPPLGILPPNCKEKRNSPSANSEQNHSQQAPTIISCPQKIHNSSAIPTEEQQAESIHGMMEKVGKKKKKLRKKKTLRPAHVLENSDTEQDNYTEKPLRKVRGWKYSKETTVCTSTSPEQELEAASQELDKAKDDQDSDSSVAVVEIPITHIEVVAVDSNTDDDKPDSPLKMNLASSRQGSLEANDEVTSTSEIGTAYIEGPLTSFLENRKASLRGAKNLSEVSSEPGDDEDPTDGNFEGHQASVNSIQIFGGQLYTCSADKTVRVYNLVTRRCVGVFEGHTSKVNCLIVTQTHGKLATLFTGSSDHTIRCYSVKTLEFTDAMTVEERVLCLHSKWRILYAGLANGNVVTFSLKNNKQIDVFECHGPRAVSCLATAQEGARRLLLVGSYDCTISVRDACNGLLLRTLEGHAKTVLCMKVVNDLVFSGSSDQSVHAYNIHTGELVRIYKGHNHAVTVVNILGKVMVTASLDKFVRVYDLQSHDRLQVYGGHSDMIMCMAIHKSMIYTGCYDGSIQAVHLNLLQNYRCYWHGCSLTFGVVDHLKQHLLADHTNVNFTTLKCRWKNCDALFTSKRSSKQKAVGHIEQHAEECSQITT</sequence>
<dbReference type="SMART" id="SM00355">
    <property type="entry name" value="ZnF_C2H2"/>
    <property type="match status" value="3"/>
</dbReference>
<dbReference type="InterPro" id="IPR042622">
    <property type="entry name" value="Znf106"/>
</dbReference>
<reference evidence="6" key="1">
    <citation type="thesis" date="2020" institute="ProQuest LLC" country="789 East Eisenhower Parkway, Ann Arbor, MI, USA">
        <title>Comparative Genomics and Chromosome Evolution.</title>
        <authorList>
            <person name="Mudd A.B."/>
        </authorList>
    </citation>
    <scope>NUCLEOTIDE SEQUENCE</scope>
    <source>
        <strain evidence="6">Female2</strain>
        <tissue evidence="6">Blood</tissue>
    </source>
</reference>
<evidence type="ECO:0000313" key="7">
    <source>
        <dbReference type="Proteomes" id="UP000812440"/>
    </source>
</evidence>
<feature type="domain" description="C2H2-type" evidence="5">
    <location>
        <begin position="1198"/>
        <end position="1221"/>
    </location>
</feature>
<evidence type="ECO:0000256" key="3">
    <source>
        <dbReference type="SAM" id="Coils"/>
    </source>
</evidence>
<protein>
    <recommendedName>
        <fullName evidence="5">C2H2-type domain-containing protein</fullName>
    </recommendedName>
</protein>
<keyword evidence="2" id="KW-0853">WD repeat</keyword>
<dbReference type="GO" id="GO:0003723">
    <property type="term" value="F:RNA binding"/>
    <property type="evidence" value="ECO:0007669"/>
    <property type="project" value="InterPro"/>
</dbReference>
<dbReference type="InterPro" id="IPR036322">
    <property type="entry name" value="WD40_repeat_dom_sf"/>
</dbReference>
<dbReference type="SMART" id="SM00564">
    <property type="entry name" value="PQQ"/>
    <property type="match status" value="3"/>
</dbReference>
<proteinExistence type="predicted"/>
<evidence type="ECO:0000256" key="4">
    <source>
        <dbReference type="SAM" id="MobiDB-lite"/>
    </source>
</evidence>
<feature type="compositionally biased region" description="Polar residues" evidence="4">
    <location>
        <begin position="663"/>
        <end position="673"/>
    </location>
</feature>
<evidence type="ECO:0000256" key="2">
    <source>
        <dbReference type="PROSITE-ProRule" id="PRU00221"/>
    </source>
</evidence>
<dbReference type="Proteomes" id="UP000812440">
    <property type="component" value="Chromosome 8_10"/>
</dbReference>
<dbReference type="PANTHER" id="PTHR14435:SF2">
    <property type="entry name" value="ZINC FINGER PROTEIN 106"/>
    <property type="match status" value="1"/>
</dbReference>
<feature type="compositionally biased region" description="Polar residues" evidence="4">
    <location>
        <begin position="431"/>
        <end position="442"/>
    </location>
</feature>
<feature type="compositionally biased region" description="Polar residues" evidence="4">
    <location>
        <begin position="846"/>
        <end position="861"/>
    </location>
</feature>
<feature type="region of interest" description="Disordered" evidence="4">
    <location>
        <begin position="424"/>
        <end position="459"/>
    </location>
</feature>
<dbReference type="GO" id="GO:0005829">
    <property type="term" value="C:cytosol"/>
    <property type="evidence" value="ECO:0007669"/>
    <property type="project" value="TreeGrafter"/>
</dbReference>
<dbReference type="OrthoDB" id="10002522at2759"/>
<dbReference type="Gene3D" id="2.130.10.10">
    <property type="entry name" value="YVTN repeat-like/Quinoprotein amine dehydrogenase"/>
    <property type="match status" value="3"/>
</dbReference>
<dbReference type="InterPro" id="IPR018391">
    <property type="entry name" value="PQQ_b-propeller_rpt"/>
</dbReference>
<feature type="repeat" description="WD" evidence="2">
    <location>
        <begin position="1079"/>
        <end position="1118"/>
    </location>
</feature>
<dbReference type="GO" id="GO:0008286">
    <property type="term" value="P:insulin receptor signaling pathway"/>
    <property type="evidence" value="ECO:0007669"/>
    <property type="project" value="TreeGrafter"/>
</dbReference>
<feature type="compositionally biased region" description="Polar residues" evidence="4">
    <location>
        <begin position="690"/>
        <end position="703"/>
    </location>
</feature>
<dbReference type="EMBL" id="JAACNH010000003">
    <property type="protein sequence ID" value="KAG8449515.1"/>
    <property type="molecule type" value="Genomic_DNA"/>
</dbReference>
<dbReference type="InterPro" id="IPR036236">
    <property type="entry name" value="Znf_C2H2_sf"/>
</dbReference>
<dbReference type="GO" id="GO:0016020">
    <property type="term" value="C:membrane"/>
    <property type="evidence" value="ECO:0007669"/>
    <property type="project" value="TreeGrafter"/>
</dbReference>
<evidence type="ECO:0000256" key="1">
    <source>
        <dbReference type="ARBA" id="ARBA00022737"/>
    </source>
</evidence>